<dbReference type="InterPro" id="IPR018829">
    <property type="entry name" value="DUF2433"/>
</dbReference>
<accession>A0A0J9X6K7</accession>
<dbReference type="EMBL" id="CCBN010000003">
    <property type="protein sequence ID" value="CDO52757.1"/>
    <property type="molecule type" value="Genomic_DNA"/>
</dbReference>
<dbReference type="OrthoDB" id="3918848at2759"/>
<dbReference type="AlphaFoldDB" id="A0A0J9X6K7"/>
<reference evidence="3" key="1">
    <citation type="submission" date="2014-03" db="EMBL/GenBank/DDBJ databases">
        <authorList>
            <person name="Casaregola S."/>
        </authorList>
    </citation>
    <scope>NUCLEOTIDE SEQUENCE [LARGE SCALE GENOMIC DNA]</scope>
    <source>
        <strain evidence="3">CLIB 918</strain>
    </source>
</reference>
<organism evidence="3 4">
    <name type="scientific">Geotrichum candidum</name>
    <name type="common">Oospora lactis</name>
    <name type="synonym">Dipodascus geotrichum</name>
    <dbReference type="NCBI Taxonomy" id="1173061"/>
    <lineage>
        <taxon>Eukaryota</taxon>
        <taxon>Fungi</taxon>
        <taxon>Dikarya</taxon>
        <taxon>Ascomycota</taxon>
        <taxon>Saccharomycotina</taxon>
        <taxon>Dipodascomycetes</taxon>
        <taxon>Dipodascales</taxon>
        <taxon>Dipodascaceae</taxon>
        <taxon>Geotrichum</taxon>
    </lineage>
</organism>
<name>A0A0J9X6K7_GEOCN</name>
<gene>
    <name evidence="3" type="ORF">BN980_GECA03s07215g</name>
</gene>
<feature type="compositionally biased region" description="Low complexity" evidence="1">
    <location>
        <begin position="387"/>
        <end position="397"/>
    </location>
</feature>
<dbReference type="Proteomes" id="UP000242525">
    <property type="component" value="Unassembled WGS sequence"/>
</dbReference>
<dbReference type="STRING" id="1173061.A0A0J9X6K7"/>
<evidence type="ECO:0000259" key="2">
    <source>
        <dbReference type="Pfam" id="PF10360"/>
    </source>
</evidence>
<protein>
    <recommendedName>
        <fullName evidence="2">DUF2433 domain-containing protein</fullName>
    </recommendedName>
</protein>
<sequence>MTSPQIISAHGTRILCVADIRGDISSLNALAHKYNASHIVHTGSFGFFDSGSITRIPDTTLRNVVQHVPSLAFDALPDDPAQLRAKLPKHALSELPLFLGGTKRLNVPVYTTYGAVEDIFVLDRFRSRDYIVPNLHLINELASFTIETSSGYKLRLFGLGGALILNKLFDTGDGRTTIAGTHGVVWTSLLQIGQLITTARKAYDPTEIRVFVTHPSPAREGLLAQLALVLHADYTISSSPHFLNTASFNSYSAFPDEASYSQLFIVSRHSFFALWETVKPQLLQVLANYPKQLQVIQTAVDVFEAMPKNPDSVTNQFSESFKNLWHFNLTDANTGALVLTIQNGRVASEAFSEGFDFHYRLNNKALQVPTAPTAHFKQQDKQKQEHQQQQNQQQYQKNPSVPTEPSGHARKPSIGNREPPGIWISNAKDGEAAVKQYFAAEDRPLIKSVFIKEVSAAPERQYAKVYFGSAQEAAAALARIDLQAAGKAALIRESSTRPASSLSHGRSGPRGGQRSKTR</sequence>
<dbReference type="InterPro" id="IPR052743">
    <property type="entry name" value="Glutaminase_GtaA"/>
</dbReference>
<feature type="region of interest" description="Disordered" evidence="1">
    <location>
        <begin position="372"/>
        <end position="424"/>
    </location>
</feature>
<feature type="compositionally biased region" description="Basic and acidic residues" evidence="1">
    <location>
        <begin position="377"/>
        <end position="386"/>
    </location>
</feature>
<dbReference type="SUPFAM" id="SSF56300">
    <property type="entry name" value="Metallo-dependent phosphatases"/>
    <property type="match status" value="1"/>
</dbReference>
<dbReference type="InterPro" id="IPR029052">
    <property type="entry name" value="Metallo-depent_PP-like"/>
</dbReference>
<comment type="caution">
    <text evidence="3">The sequence shown here is derived from an EMBL/GenBank/DDBJ whole genome shotgun (WGS) entry which is preliminary data.</text>
</comment>
<dbReference type="PANTHER" id="PTHR31987">
    <property type="entry name" value="GLUTAMINASE A-RELATED"/>
    <property type="match status" value="1"/>
</dbReference>
<feature type="domain" description="DUF2433" evidence="2">
    <location>
        <begin position="246"/>
        <end position="360"/>
    </location>
</feature>
<evidence type="ECO:0000313" key="4">
    <source>
        <dbReference type="Proteomes" id="UP000242525"/>
    </source>
</evidence>
<evidence type="ECO:0000313" key="3">
    <source>
        <dbReference type="EMBL" id="CDO52757.1"/>
    </source>
</evidence>
<dbReference type="Pfam" id="PF10360">
    <property type="entry name" value="DUF2433"/>
    <property type="match status" value="1"/>
</dbReference>
<proteinExistence type="predicted"/>
<dbReference type="PANTHER" id="PTHR31987:SF11">
    <property type="entry name" value="DUF2433 DOMAIN-CONTAINING PROTEIN"/>
    <property type="match status" value="1"/>
</dbReference>
<keyword evidence="4" id="KW-1185">Reference proteome</keyword>
<evidence type="ECO:0000256" key="1">
    <source>
        <dbReference type="SAM" id="MobiDB-lite"/>
    </source>
</evidence>
<feature type="region of interest" description="Disordered" evidence="1">
    <location>
        <begin position="491"/>
        <end position="518"/>
    </location>
</feature>